<evidence type="ECO:0000256" key="3">
    <source>
        <dbReference type="ARBA" id="ARBA00023157"/>
    </source>
</evidence>
<dbReference type="PANTHER" id="PTHR45889">
    <property type="entry name" value="IG-LIKE DOMAIN-CONTAINING PROTEIN"/>
    <property type="match status" value="1"/>
</dbReference>
<dbReference type="SMART" id="SM00409">
    <property type="entry name" value="IG"/>
    <property type="match status" value="1"/>
</dbReference>
<organism evidence="6 7">
    <name type="scientific">Calicophoron daubneyi</name>
    <name type="common">Rumen fluke</name>
    <name type="synonym">Paramphistomum daubneyi</name>
    <dbReference type="NCBI Taxonomy" id="300641"/>
    <lineage>
        <taxon>Eukaryota</taxon>
        <taxon>Metazoa</taxon>
        <taxon>Spiralia</taxon>
        <taxon>Lophotrochozoa</taxon>
        <taxon>Platyhelminthes</taxon>
        <taxon>Trematoda</taxon>
        <taxon>Digenea</taxon>
        <taxon>Plagiorchiida</taxon>
        <taxon>Pronocephalata</taxon>
        <taxon>Paramphistomoidea</taxon>
        <taxon>Paramphistomidae</taxon>
        <taxon>Calicophoron</taxon>
    </lineage>
</organism>
<comment type="caution">
    <text evidence="6">The sequence shown here is derived from an EMBL/GenBank/DDBJ whole genome shotgun (WGS) entry which is preliminary data.</text>
</comment>
<dbReference type="PROSITE" id="PS50835">
    <property type="entry name" value="IG_LIKE"/>
    <property type="match status" value="2"/>
</dbReference>
<gene>
    <name evidence="6" type="ORF">CDAUBV1_LOCUS223</name>
</gene>
<evidence type="ECO:0000256" key="2">
    <source>
        <dbReference type="ARBA" id="ARBA00023136"/>
    </source>
</evidence>
<evidence type="ECO:0000313" key="6">
    <source>
        <dbReference type="EMBL" id="CAL5129284.1"/>
    </source>
</evidence>
<accession>A0AAV2SZU7</accession>
<feature type="domain" description="Ig-like" evidence="5">
    <location>
        <begin position="162"/>
        <end position="259"/>
    </location>
</feature>
<dbReference type="PANTHER" id="PTHR45889:SF8">
    <property type="entry name" value="IG-LIKE DOMAIN-CONTAINING PROTEIN"/>
    <property type="match status" value="1"/>
</dbReference>
<dbReference type="InterPro" id="IPR007110">
    <property type="entry name" value="Ig-like_dom"/>
</dbReference>
<reference evidence="6" key="1">
    <citation type="submission" date="2024-06" db="EMBL/GenBank/DDBJ databases">
        <authorList>
            <person name="Liu X."/>
            <person name="Lenzi L."/>
            <person name="Haldenby T S."/>
            <person name="Uol C."/>
        </authorList>
    </citation>
    <scope>NUCLEOTIDE SEQUENCE</scope>
</reference>
<dbReference type="InterPro" id="IPR013162">
    <property type="entry name" value="CD80_C2-set"/>
</dbReference>
<dbReference type="Pfam" id="PF08205">
    <property type="entry name" value="C2-set_2"/>
    <property type="match status" value="1"/>
</dbReference>
<dbReference type="InterPro" id="IPR013783">
    <property type="entry name" value="Ig-like_fold"/>
</dbReference>
<sequence length="270" mass="30328">MQNALIGQQRKPDDADGEHDETGFILLKNDRPVDQNVLEGEPVRLHCVAEKAVNYVIWYYQRFSLFTDESKTYGEDSEATLNLDHEVTELAVCQPGISCKEKHSIPDLKIHHTGVLSIARAEMRHSGKYGCTIVEGINTKTAYILLTVNVHPSIPVIKRKSPSDTLVNTTKEGDLLILTCSSVRSYPLAKLTWLKITEGKSEPEQIIPSSLVSFRQMEQTDTRPAGILVTSEVRLTLSWLDHLKHIMCKAKNRVGSAFSEPFPIHVDCEY</sequence>
<dbReference type="AlphaFoldDB" id="A0AAV2SZU7"/>
<dbReference type="GO" id="GO:0016020">
    <property type="term" value="C:membrane"/>
    <property type="evidence" value="ECO:0007669"/>
    <property type="project" value="UniProtKB-SubCell"/>
</dbReference>
<dbReference type="Gene3D" id="2.60.40.10">
    <property type="entry name" value="Immunoglobulins"/>
    <property type="match status" value="2"/>
</dbReference>
<comment type="subcellular location">
    <subcellularLocation>
        <location evidence="1">Membrane</location>
        <topology evidence="1">Single-pass membrane protein</topology>
    </subcellularLocation>
</comment>
<feature type="domain" description="Ig-like" evidence="5">
    <location>
        <begin position="12"/>
        <end position="147"/>
    </location>
</feature>
<keyword evidence="2" id="KW-0472">Membrane</keyword>
<dbReference type="SUPFAM" id="SSF48726">
    <property type="entry name" value="Immunoglobulin"/>
    <property type="match status" value="2"/>
</dbReference>
<dbReference type="InterPro" id="IPR003599">
    <property type="entry name" value="Ig_sub"/>
</dbReference>
<dbReference type="Proteomes" id="UP001497525">
    <property type="component" value="Unassembled WGS sequence"/>
</dbReference>
<evidence type="ECO:0000313" key="7">
    <source>
        <dbReference type="Proteomes" id="UP001497525"/>
    </source>
</evidence>
<protein>
    <recommendedName>
        <fullName evidence="5">Ig-like domain-containing protein</fullName>
    </recommendedName>
</protein>
<evidence type="ECO:0000256" key="1">
    <source>
        <dbReference type="ARBA" id="ARBA00004167"/>
    </source>
</evidence>
<name>A0AAV2SZU7_CALDB</name>
<feature type="region of interest" description="Disordered" evidence="4">
    <location>
        <begin position="1"/>
        <end position="20"/>
    </location>
</feature>
<dbReference type="InterPro" id="IPR036179">
    <property type="entry name" value="Ig-like_dom_sf"/>
</dbReference>
<keyword evidence="3" id="KW-1015">Disulfide bond</keyword>
<evidence type="ECO:0000259" key="5">
    <source>
        <dbReference type="PROSITE" id="PS50835"/>
    </source>
</evidence>
<dbReference type="EMBL" id="CAXLJL010000001">
    <property type="protein sequence ID" value="CAL5129284.1"/>
    <property type="molecule type" value="Genomic_DNA"/>
</dbReference>
<proteinExistence type="predicted"/>
<evidence type="ECO:0000256" key="4">
    <source>
        <dbReference type="SAM" id="MobiDB-lite"/>
    </source>
</evidence>